<keyword evidence="5" id="KW-1185">Reference proteome</keyword>
<protein>
    <submittedName>
        <fullName evidence="4">Cytochrome P450</fullName>
    </submittedName>
</protein>
<evidence type="ECO:0000313" key="4">
    <source>
        <dbReference type="EMBL" id="MBO0349467.1"/>
    </source>
</evidence>
<dbReference type="PROSITE" id="PS00086">
    <property type="entry name" value="CYTOCHROME_P450"/>
    <property type="match status" value="1"/>
</dbReference>
<accession>A0ABS3FSW2</accession>
<dbReference type="PRINTS" id="PR00463">
    <property type="entry name" value="EP450I"/>
</dbReference>
<comment type="caution">
    <text evidence="4">The sequence shown here is derived from an EMBL/GenBank/DDBJ whole genome shotgun (WGS) entry which is preliminary data.</text>
</comment>
<keyword evidence="3" id="KW-0408">Iron</keyword>
<gene>
    <name evidence="4" type="ORF">J0895_10175</name>
</gene>
<evidence type="ECO:0000313" key="5">
    <source>
        <dbReference type="Proteomes" id="UP000664844"/>
    </source>
</evidence>
<sequence>MKIPSSGTPRLWQKIQWVMNPVGYMETHARRDPDLFQGEVVGLGDTLVFVSHPQAIQYILTHDNKQLSTPGKVNGIVEPLLGEYSVIMLEGDRHRRQRQLLMPPFHGDRMKSYGEMIREIATTVLSQVPNSQPFTARSVMSQISSEVMLKTVFGLDKTGENYQELKHLMTSMLDVFNSPAASGLLFFKQLQVDLGRWSPWGYFLRIREKIDKLLYAEIANRRQQDLSDRLDILSLLMSARDAEGEAMTDKELRDELLTLLFAGYETTASAMSWALYWVHALPDVKNRLREEIASLGDNPAPMDIFGLPYLTAVCNEVLRLYPVAMLTFPRRVEEPMDLLGYSLEVGTDLVGCIYLLHHREDLYPDSYNFKPERFLERQFSPYEFMPFGGGKRRCIGAALAAYEMKLVLATILSDYDLKLAENGPIKPQRRGITLSPAGGIKMIKVADRTRTEKPQLTSVR</sequence>
<keyword evidence="3" id="KW-0479">Metal-binding</keyword>
<dbReference type="CDD" id="cd11053">
    <property type="entry name" value="CYP110-like"/>
    <property type="match status" value="1"/>
</dbReference>
<dbReference type="Proteomes" id="UP000664844">
    <property type="component" value="Unassembled WGS sequence"/>
</dbReference>
<dbReference type="PANTHER" id="PTHR24305:SF166">
    <property type="entry name" value="CYTOCHROME P450 12A4, MITOCHONDRIAL-RELATED"/>
    <property type="match status" value="1"/>
</dbReference>
<reference evidence="4 5" key="1">
    <citation type="submission" date="2021-03" db="EMBL/GenBank/DDBJ databases">
        <title>Metabolic Capacity of the Antarctic Cyanobacterium Phormidium pseudopriestleyi that Sustains Oxygenic Photosynthesis in the Presence of Hydrogen Sulfide.</title>
        <authorList>
            <person name="Lumian J.E."/>
            <person name="Jungblut A.D."/>
            <person name="Dillon M.L."/>
            <person name="Hawes I."/>
            <person name="Doran P.T."/>
            <person name="Mackey T.J."/>
            <person name="Dick G.J."/>
            <person name="Grettenberger C.L."/>
            <person name="Sumner D.Y."/>
        </authorList>
    </citation>
    <scope>NUCLEOTIDE SEQUENCE [LARGE SCALE GENOMIC DNA]</scope>
    <source>
        <strain evidence="4 5">FRX01</strain>
    </source>
</reference>
<dbReference type="InterPro" id="IPR036396">
    <property type="entry name" value="Cyt_P450_sf"/>
</dbReference>
<evidence type="ECO:0000256" key="2">
    <source>
        <dbReference type="ARBA" id="ARBA00010617"/>
    </source>
</evidence>
<dbReference type="PANTHER" id="PTHR24305">
    <property type="entry name" value="CYTOCHROME P450"/>
    <property type="match status" value="1"/>
</dbReference>
<comment type="cofactor">
    <cofactor evidence="1">
        <name>heme</name>
        <dbReference type="ChEBI" id="CHEBI:30413"/>
    </cofactor>
</comment>
<proteinExistence type="inferred from homology"/>
<dbReference type="InterPro" id="IPR050121">
    <property type="entry name" value="Cytochrome_P450_monoxygenase"/>
</dbReference>
<dbReference type="RefSeq" id="WP_207087990.1">
    <property type="nucleotide sequence ID" value="NZ_JAFLQW010000278.1"/>
</dbReference>
<dbReference type="EMBL" id="JAFLQW010000278">
    <property type="protein sequence ID" value="MBO0349467.1"/>
    <property type="molecule type" value="Genomic_DNA"/>
</dbReference>
<keyword evidence="3" id="KW-0503">Monooxygenase</keyword>
<organism evidence="4 5">
    <name type="scientific">Phormidium pseudopriestleyi FRX01</name>
    <dbReference type="NCBI Taxonomy" id="1759528"/>
    <lineage>
        <taxon>Bacteria</taxon>
        <taxon>Bacillati</taxon>
        <taxon>Cyanobacteriota</taxon>
        <taxon>Cyanophyceae</taxon>
        <taxon>Oscillatoriophycideae</taxon>
        <taxon>Oscillatoriales</taxon>
        <taxon>Oscillatoriaceae</taxon>
        <taxon>Phormidium</taxon>
    </lineage>
</organism>
<evidence type="ECO:0000256" key="3">
    <source>
        <dbReference type="RuleBase" id="RU000461"/>
    </source>
</evidence>
<dbReference type="Pfam" id="PF00067">
    <property type="entry name" value="p450"/>
    <property type="match status" value="1"/>
</dbReference>
<dbReference type="PRINTS" id="PR00385">
    <property type="entry name" value="P450"/>
</dbReference>
<name>A0ABS3FSW2_9CYAN</name>
<keyword evidence="3" id="KW-0560">Oxidoreductase</keyword>
<dbReference type="InterPro" id="IPR002401">
    <property type="entry name" value="Cyt_P450_E_grp-I"/>
</dbReference>
<dbReference type="SUPFAM" id="SSF48264">
    <property type="entry name" value="Cytochrome P450"/>
    <property type="match status" value="1"/>
</dbReference>
<keyword evidence="3" id="KW-0349">Heme</keyword>
<dbReference type="InterPro" id="IPR001128">
    <property type="entry name" value="Cyt_P450"/>
</dbReference>
<comment type="similarity">
    <text evidence="2 3">Belongs to the cytochrome P450 family.</text>
</comment>
<dbReference type="Gene3D" id="1.10.630.10">
    <property type="entry name" value="Cytochrome P450"/>
    <property type="match status" value="1"/>
</dbReference>
<dbReference type="InterPro" id="IPR017972">
    <property type="entry name" value="Cyt_P450_CS"/>
</dbReference>
<evidence type="ECO:0000256" key="1">
    <source>
        <dbReference type="ARBA" id="ARBA00001971"/>
    </source>
</evidence>